<feature type="compositionally biased region" description="Low complexity" evidence="1">
    <location>
        <begin position="90"/>
        <end position="110"/>
    </location>
</feature>
<gene>
    <name evidence="3" type="ORF">PIB30_008807</name>
</gene>
<comment type="caution">
    <text evidence="3">The sequence shown here is derived from an EMBL/GenBank/DDBJ whole genome shotgun (WGS) entry which is preliminary data.</text>
</comment>
<protein>
    <recommendedName>
        <fullName evidence="5">Secreted protein</fullName>
    </recommendedName>
</protein>
<evidence type="ECO:0008006" key="5">
    <source>
        <dbReference type="Google" id="ProtNLM"/>
    </source>
</evidence>
<feature type="region of interest" description="Disordered" evidence="1">
    <location>
        <begin position="37"/>
        <end position="72"/>
    </location>
</feature>
<evidence type="ECO:0000256" key="1">
    <source>
        <dbReference type="SAM" id="MobiDB-lite"/>
    </source>
</evidence>
<dbReference type="EMBL" id="JASCZI010211468">
    <property type="protein sequence ID" value="MED6192282.1"/>
    <property type="molecule type" value="Genomic_DNA"/>
</dbReference>
<proteinExistence type="predicted"/>
<evidence type="ECO:0000313" key="4">
    <source>
        <dbReference type="Proteomes" id="UP001341840"/>
    </source>
</evidence>
<keyword evidence="4" id="KW-1185">Reference proteome</keyword>
<feature type="region of interest" description="Disordered" evidence="1">
    <location>
        <begin position="86"/>
        <end position="114"/>
    </location>
</feature>
<feature type="compositionally biased region" description="Polar residues" evidence="1">
    <location>
        <begin position="37"/>
        <end position="65"/>
    </location>
</feature>
<dbReference type="PANTHER" id="PTHR31949">
    <property type="entry name" value="GASTRIC MUCIN-LIKE PROTEIN"/>
    <property type="match status" value="1"/>
</dbReference>
<keyword evidence="2" id="KW-0732">Signal</keyword>
<organism evidence="3 4">
    <name type="scientific">Stylosanthes scabra</name>
    <dbReference type="NCBI Taxonomy" id="79078"/>
    <lineage>
        <taxon>Eukaryota</taxon>
        <taxon>Viridiplantae</taxon>
        <taxon>Streptophyta</taxon>
        <taxon>Embryophyta</taxon>
        <taxon>Tracheophyta</taxon>
        <taxon>Spermatophyta</taxon>
        <taxon>Magnoliopsida</taxon>
        <taxon>eudicotyledons</taxon>
        <taxon>Gunneridae</taxon>
        <taxon>Pentapetalae</taxon>
        <taxon>rosids</taxon>
        <taxon>fabids</taxon>
        <taxon>Fabales</taxon>
        <taxon>Fabaceae</taxon>
        <taxon>Papilionoideae</taxon>
        <taxon>50 kb inversion clade</taxon>
        <taxon>dalbergioids sensu lato</taxon>
        <taxon>Dalbergieae</taxon>
        <taxon>Pterocarpus clade</taxon>
        <taxon>Stylosanthes</taxon>
    </lineage>
</organism>
<reference evidence="3 4" key="1">
    <citation type="journal article" date="2023" name="Plants (Basel)">
        <title>Bridging the Gap: Combining Genomics and Transcriptomics Approaches to Understand Stylosanthes scabra, an Orphan Legume from the Brazilian Caatinga.</title>
        <authorList>
            <person name="Ferreira-Neto J.R.C."/>
            <person name="da Silva M.D."/>
            <person name="Binneck E."/>
            <person name="de Melo N.F."/>
            <person name="da Silva R.H."/>
            <person name="de Melo A.L.T.M."/>
            <person name="Pandolfi V."/>
            <person name="Bustamante F.O."/>
            <person name="Brasileiro-Vidal A.C."/>
            <person name="Benko-Iseppon A.M."/>
        </authorList>
    </citation>
    <scope>NUCLEOTIDE SEQUENCE [LARGE SCALE GENOMIC DNA]</scope>
    <source>
        <tissue evidence="3">Leaves</tissue>
    </source>
</reference>
<accession>A0ABU6X3Q5</accession>
<evidence type="ECO:0000313" key="3">
    <source>
        <dbReference type="EMBL" id="MED6192282.1"/>
    </source>
</evidence>
<evidence type="ECO:0000256" key="2">
    <source>
        <dbReference type="SAM" id="SignalP"/>
    </source>
</evidence>
<dbReference type="Proteomes" id="UP001341840">
    <property type="component" value="Unassembled WGS sequence"/>
</dbReference>
<sequence length="256" mass="28294">MATLWQAVVGLAATPATADNHAVEFWWNPERTSWLQSRASTSKRGAVAGSSSNKGTYSGSRTQPSRARRGHAASFPWRLALPLRARRTRSSTSPARSSCPRSPTRCTSSPIRRRRSRIGSTPLVAPLFSILDLSLTLRSSITTNGDSSRASNCFVCFSLNQQSQEFLLSFPFYRTCAGLDLHQTCYPWVSFRLLTPPGTPLFPSLEMETQKTVMSQLGAPTSRPTVLKSRVSSSIQGFRSYQSFYGNCRVHSLCFV</sequence>
<dbReference type="PANTHER" id="PTHR31949:SF20">
    <property type="entry name" value="OS01G0141900 PROTEIN"/>
    <property type="match status" value="1"/>
</dbReference>
<feature type="signal peptide" evidence="2">
    <location>
        <begin position="1"/>
        <end position="18"/>
    </location>
</feature>
<name>A0ABU6X3Q5_9FABA</name>
<feature type="chain" id="PRO_5045687189" description="Secreted protein" evidence="2">
    <location>
        <begin position="19"/>
        <end position="256"/>
    </location>
</feature>